<organism evidence="3">
    <name type="scientific">freshwater metagenome</name>
    <dbReference type="NCBI Taxonomy" id="449393"/>
    <lineage>
        <taxon>unclassified sequences</taxon>
        <taxon>metagenomes</taxon>
        <taxon>ecological metagenomes</taxon>
    </lineage>
</organism>
<keyword evidence="2" id="KW-0812">Transmembrane</keyword>
<feature type="transmembrane region" description="Helical" evidence="2">
    <location>
        <begin position="412"/>
        <end position="443"/>
    </location>
</feature>
<dbReference type="AlphaFoldDB" id="A0A6J6QKE8"/>
<evidence type="ECO:0000256" key="2">
    <source>
        <dbReference type="SAM" id="Phobius"/>
    </source>
</evidence>
<reference evidence="3" key="1">
    <citation type="submission" date="2020-05" db="EMBL/GenBank/DDBJ databases">
        <authorList>
            <person name="Chiriac C."/>
            <person name="Salcher M."/>
            <person name="Ghai R."/>
            <person name="Kavagutti S V."/>
        </authorList>
    </citation>
    <scope>NUCLEOTIDE SEQUENCE</scope>
</reference>
<feature type="transmembrane region" description="Helical" evidence="2">
    <location>
        <begin position="494"/>
        <end position="516"/>
    </location>
</feature>
<accession>A0A6J6QKE8</accession>
<feature type="region of interest" description="Disordered" evidence="1">
    <location>
        <begin position="44"/>
        <end position="150"/>
    </location>
</feature>
<protein>
    <submittedName>
        <fullName evidence="3">Unannotated protein</fullName>
    </submittedName>
</protein>
<feature type="transmembrane region" description="Helical" evidence="2">
    <location>
        <begin position="632"/>
        <end position="651"/>
    </location>
</feature>
<feature type="transmembrane region" description="Helical" evidence="2">
    <location>
        <begin position="455"/>
        <end position="473"/>
    </location>
</feature>
<gene>
    <name evidence="3" type="ORF">UFOPK2625_00846</name>
</gene>
<feature type="transmembrane region" description="Helical" evidence="2">
    <location>
        <begin position="594"/>
        <end position="612"/>
    </location>
</feature>
<dbReference type="InterPro" id="IPR013783">
    <property type="entry name" value="Ig-like_fold"/>
</dbReference>
<keyword evidence="2" id="KW-1133">Transmembrane helix</keyword>
<evidence type="ECO:0000313" key="3">
    <source>
        <dbReference type="EMBL" id="CAB4707964.1"/>
    </source>
</evidence>
<dbReference type="Gene3D" id="2.60.40.10">
    <property type="entry name" value="Immunoglobulins"/>
    <property type="match status" value="1"/>
</dbReference>
<name>A0A6J6QKE8_9ZZZZ</name>
<feature type="transmembrane region" description="Helical" evidence="2">
    <location>
        <begin position="20"/>
        <end position="39"/>
    </location>
</feature>
<feature type="transmembrane region" description="Helical" evidence="2">
    <location>
        <begin position="528"/>
        <end position="548"/>
    </location>
</feature>
<dbReference type="EMBL" id="CAEZXZ010000120">
    <property type="protein sequence ID" value="CAB4707964.1"/>
    <property type="molecule type" value="Genomic_DNA"/>
</dbReference>
<feature type="transmembrane region" description="Helical" evidence="2">
    <location>
        <begin position="569"/>
        <end position="588"/>
    </location>
</feature>
<evidence type="ECO:0000256" key="1">
    <source>
        <dbReference type="SAM" id="MobiDB-lite"/>
    </source>
</evidence>
<feature type="compositionally biased region" description="Acidic residues" evidence="1">
    <location>
        <begin position="63"/>
        <end position="143"/>
    </location>
</feature>
<feature type="transmembrane region" description="Helical" evidence="2">
    <location>
        <begin position="387"/>
        <end position="405"/>
    </location>
</feature>
<feature type="transmembrane region" description="Helical" evidence="2">
    <location>
        <begin position="657"/>
        <end position="677"/>
    </location>
</feature>
<proteinExistence type="predicted"/>
<keyword evidence="2" id="KW-0472">Membrane</keyword>
<sequence>MQHRNSHRGGRSWAALLPRLFLAAVLTGGWAMLAVGLPAQANSISAEDPAPDEPAVDAPADAPADEPAADEPAADEPAADEPAADDATDEEVTDEEVTDEEVTDEEATDEEVTNEEATNEEASVEPSEAPESESSDASVDEPVDATTDSGSAQVAISIEAEIGAPASGESVIVEASGLLPGSRATLLMFSTPQVVGEATADADGFLSMSVALPSDLPTGDHTLLLQAVDSEGNQIQQATGFSIAADGTIASITNNASTAGLKIPKISTNPKVPAYPVVVPLDTPAAVVATSIAGLTIATVVGVGLGGSVGGPSRGAPAGPSGGAIDTAVRGRADDLDDIYEANLPRRAGAAVALTGAGAAVAKISPLLSRTFNDAAPLRAFTGSFSLLLPLAALLLGIFAAISVGGRAEPAVLAFMIPLLVLGIFDALAGLIGAVAFAVVVALSGGIVDASSVRTLIGVGLIIVGPGLIASSFRDIRRRRTSGRAATWERLTDLVVVPLIGAWTTIAIIQALPSLGALDFPITQQARLLGLVAFISLILKVLLEEAAARKVPGRMRALSPTNLPDPSTAQQVVSAFVRTGAFLFIAAAFVGNVWQLWVAALLFLLPGLLALLSHRFKNSPALWQVIPDGVPLFVLMLVFGLLVSLILANALGDVPDFAQTQFLWMAVPGFLLALLGLVAREPKAGDTRWYTRPNMTMVYRVGGVVMLILACVLAIQV</sequence>
<feature type="transmembrane region" description="Helical" evidence="2">
    <location>
        <begin position="697"/>
        <end position="715"/>
    </location>
</feature>